<dbReference type="PANTHER" id="PTHR35996:SF1">
    <property type="entry name" value="OS04G0528100 PROTEIN"/>
    <property type="match status" value="1"/>
</dbReference>
<name>S8DIT7_9LAMI</name>
<dbReference type="EMBL" id="AUSU01008415">
    <property type="protein sequence ID" value="EPS59377.1"/>
    <property type="molecule type" value="Genomic_DNA"/>
</dbReference>
<organism evidence="2 3">
    <name type="scientific">Genlisea aurea</name>
    <dbReference type="NCBI Taxonomy" id="192259"/>
    <lineage>
        <taxon>Eukaryota</taxon>
        <taxon>Viridiplantae</taxon>
        <taxon>Streptophyta</taxon>
        <taxon>Embryophyta</taxon>
        <taxon>Tracheophyta</taxon>
        <taxon>Spermatophyta</taxon>
        <taxon>Magnoliopsida</taxon>
        <taxon>eudicotyledons</taxon>
        <taxon>Gunneridae</taxon>
        <taxon>Pentapetalae</taxon>
        <taxon>asterids</taxon>
        <taxon>lamiids</taxon>
        <taxon>Lamiales</taxon>
        <taxon>Lentibulariaceae</taxon>
        <taxon>Genlisea</taxon>
    </lineage>
</organism>
<keyword evidence="3" id="KW-1185">Reference proteome</keyword>
<dbReference type="PANTHER" id="PTHR35996">
    <property type="entry name" value="OSJNBA0038O10.25 PROTEIN"/>
    <property type="match status" value="1"/>
</dbReference>
<dbReference type="Pfam" id="PF26369">
    <property type="entry name" value="UPF0426"/>
    <property type="match status" value="1"/>
</dbReference>
<comment type="caution">
    <text evidence="2">The sequence shown here is derived from an EMBL/GenBank/DDBJ whole genome shotgun (WGS) entry which is preliminary data.</text>
</comment>
<dbReference type="OrthoDB" id="784484at2759"/>
<sequence length="66" mass="7114">EQPILKEALKEPVAFLGGVVAGLLRLDLNEEPLKGWVSKTVEASGLNVSGDGEDEEEEAPKQIQIE</sequence>
<evidence type="ECO:0000313" key="2">
    <source>
        <dbReference type="EMBL" id="EPS59377.1"/>
    </source>
</evidence>
<dbReference type="Proteomes" id="UP000015453">
    <property type="component" value="Unassembled WGS sequence"/>
</dbReference>
<feature type="non-terminal residue" evidence="2">
    <location>
        <position position="1"/>
    </location>
</feature>
<dbReference type="AlphaFoldDB" id="S8DIT7"/>
<evidence type="ECO:0000313" key="3">
    <source>
        <dbReference type="Proteomes" id="UP000015453"/>
    </source>
</evidence>
<protein>
    <submittedName>
        <fullName evidence="2">Uncharacterized protein</fullName>
    </submittedName>
</protein>
<gene>
    <name evidence="2" type="ORF">M569_15433</name>
</gene>
<accession>S8DIT7</accession>
<proteinExistence type="predicted"/>
<dbReference type="InterPro" id="IPR040278">
    <property type="entry name" value="UPF0426"/>
</dbReference>
<reference evidence="2 3" key="1">
    <citation type="journal article" date="2013" name="BMC Genomics">
        <title>The miniature genome of a carnivorous plant Genlisea aurea contains a low number of genes and short non-coding sequences.</title>
        <authorList>
            <person name="Leushkin E.V."/>
            <person name="Sutormin R.A."/>
            <person name="Nabieva E.R."/>
            <person name="Penin A.A."/>
            <person name="Kondrashov A.S."/>
            <person name="Logacheva M.D."/>
        </authorList>
    </citation>
    <scope>NUCLEOTIDE SEQUENCE [LARGE SCALE GENOMIC DNA]</scope>
</reference>
<evidence type="ECO:0000256" key="1">
    <source>
        <dbReference type="SAM" id="MobiDB-lite"/>
    </source>
</evidence>
<feature type="region of interest" description="Disordered" evidence="1">
    <location>
        <begin position="45"/>
        <end position="66"/>
    </location>
</feature>